<feature type="binding site" evidence="8">
    <location>
        <position position="230"/>
    </location>
    <ligand>
        <name>Mn(2+)</name>
        <dbReference type="ChEBI" id="CHEBI:29035"/>
    </ligand>
</feature>
<protein>
    <recommendedName>
        <fullName evidence="8">CRISPR-associated endonuclease Cas1</fullName>
        <ecNumber evidence="8">3.1.-.-</ecNumber>
    </recommendedName>
</protein>
<organism evidence="9 10">
    <name type="scientific">Oecophyllibacter saccharovorans</name>
    <dbReference type="NCBI Taxonomy" id="2558360"/>
    <lineage>
        <taxon>Bacteria</taxon>
        <taxon>Pseudomonadati</taxon>
        <taxon>Pseudomonadota</taxon>
        <taxon>Alphaproteobacteria</taxon>
        <taxon>Acetobacterales</taxon>
        <taxon>Acetobacteraceae</taxon>
        <taxon>Oecophyllibacter</taxon>
    </lineage>
</organism>
<dbReference type="EC" id="3.1.-.-" evidence="8"/>
<gene>
    <name evidence="9" type="primary">cas1e</name>
    <name evidence="8" type="synonym">cas1</name>
    <name evidence="9" type="ORF">E3202_03600</name>
</gene>
<dbReference type="InterPro" id="IPR002729">
    <property type="entry name" value="CRISPR-assoc_Cas1"/>
</dbReference>
<dbReference type="PANTHER" id="PTHR34353:SF3">
    <property type="entry name" value="CRISPR-ASSOCIATED ENDONUCLEASE CAS1"/>
    <property type="match status" value="1"/>
</dbReference>
<dbReference type="InterPro" id="IPR042206">
    <property type="entry name" value="CRISPR-assoc_Cas1_C"/>
</dbReference>
<dbReference type="Proteomes" id="UP000315037">
    <property type="component" value="Unassembled WGS sequence"/>
</dbReference>
<dbReference type="GO" id="GO:0051607">
    <property type="term" value="P:defense response to virus"/>
    <property type="evidence" value="ECO:0007669"/>
    <property type="project" value="UniProtKB-UniRule"/>
</dbReference>
<evidence type="ECO:0000256" key="2">
    <source>
        <dbReference type="ARBA" id="ARBA00022723"/>
    </source>
</evidence>
<dbReference type="AlphaFoldDB" id="A0A506USD0"/>
<dbReference type="Gene3D" id="1.20.120.920">
    <property type="entry name" value="CRISPR-associated endonuclease Cas1, C-terminal domain"/>
    <property type="match status" value="1"/>
</dbReference>
<dbReference type="InterPro" id="IPR019851">
    <property type="entry name" value="CRISPR-assoc_Cas1_ECOLI"/>
</dbReference>
<dbReference type="GO" id="GO:0003677">
    <property type="term" value="F:DNA binding"/>
    <property type="evidence" value="ECO:0007669"/>
    <property type="project" value="UniProtKB-KW"/>
</dbReference>
<evidence type="ECO:0000256" key="8">
    <source>
        <dbReference type="HAMAP-Rule" id="MF_01470"/>
    </source>
</evidence>
<evidence type="ECO:0000256" key="1">
    <source>
        <dbReference type="ARBA" id="ARBA00022722"/>
    </source>
</evidence>
<dbReference type="Pfam" id="PF01867">
    <property type="entry name" value="Cas_Cas1"/>
    <property type="match status" value="2"/>
</dbReference>
<dbReference type="EMBL" id="SORZ01000001">
    <property type="protein sequence ID" value="TPW36003.1"/>
    <property type="molecule type" value="Genomic_DNA"/>
</dbReference>
<dbReference type="InterPro" id="IPR042211">
    <property type="entry name" value="CRISPR-assoc_Cas1_N"/>
</dbReference>
<evidence type="ECO:0000313" key="10">
    <source>
        <dbReference type="Proteomes" id="UP000315037"/>
    </source>
</evidence>
<keyword evidence="6 8" id="KW-0051">Antiviral defense</keyword>
<evidence type="ECO:0000256" key="4">
    <source>
        <dbReference type="ARBA" id="ARBA00022801"/>
    </source>
</evidence>
<dbReference type="PANTHER" id="PTHR34353">
    <property type="entry name" value="CRISPR-ASSOCIATED ENDONUCLEASE CAS1 1"/>
    <property type="match status" value="1"/>
</dbReference>
<evidence type="ECO:0000256" key="3">
    <source>
        <dbReference type="ARBA" id="ARBA00022759"/>
    </source>
</evidence>
<comment type="caution">
    <text evidence="9">The sequence shown here is derived from an EMBL/GenBank/DDBJ whole genome shotgun (WGS) entry which is preliminary data.</text>
</comment>
<dbReference type="GO" id="GO:0016787">
    <property type="term" value="F:hydrolase activity"/>
    <property type="evidence" value="ECO:0007669"/>
    <property type="project" value="UniProtKB-KW"/>
</dbReference>
<dbReference type="HAMAP" id="MF_01470">
    <property type="entry name" value="Cas1"/>
    <property type="match status" value="1"/>
</dbReference>
<evidence type="ECO:0000256" key="7">
    <source>
        <dbReference type="ARBA" id="ARBA00023125"/>
    </source>
</evidence>
<dbReference type="GO" id="GO:0004520">
    <property type="term" value="F:DNA endonuclease activity"/>
    <property type="evidence" value="ECO:0007669"/>
    <property type="project" value="InterPro"/>
</dbReference>
<name>A0A506USD0_9PROT</name>
<dbReference type="RefSeq" id="WP_165600364.1">
    <property type="nucleotide sequence ID" value="NZ_SORZ01000001.1"/>
</dbReference>
<sequence length="293" mass="32095">MLKGRLGLESSRIPHADRDGLLYLEMGVLASKDGTLIFRRNLEEASLPPGDYGIPVQGLSMILLGPGGSVTQDALRLLARANTALIAVGRDGVRCYSAPPLLSDHSTLARAQAAAWTHEPKRLHVARRMYAWRLGEVLPYRDIAALRGIEGAHMRTSYKIIADRVGIKWQGRRYDRANPLAADLPNQALNHAATAVEAAAMIAVYATATLSQLGFIHEDSGLSFILDIADLYRTEITIPCAFHAARECAQGKGDIERLARQKTGYALRHQKVIPSMIEKIKLLFENTDAPIKA</sequence>
<keyword evidence="10" id="KW-1185">Reference proteome</keyword>
<dbReference type="Gene3D" id="3.100.10.20">
    <property type="entry name" value="CRISPR-associated endonuclease Cas1, N-terminal domain"/>
    <property type="match status" value="1"/>
</dbReference>
<keyword evidence="1 8" id="KW-0540">Nuclease</keyword>
<dbReference type="InterPro" id="IPR050646">
    <property type="entry name" value="Cas1"/>
</dbReference>
<comment type="function">
    <text evidence="8">CRISPR (clustered regularly interspaced short palindromic repeat), is an adaptive immune system that provides protection against mobile genetic elements (viruses, transposable elements and conjugative plasmids). CRISPR clusters contain spacers, sequences complementary to antecedent mobile elements, and target invading nucleic acids. CRISPR clusters are transcribed and processed into CRISPR RNA (crRNA). Acts as a dsDNA endonuclease. Involved in the integration of spacer DNA into the CRISPR cassette.</text>
</comment>
<comment type="subunit">
    <text evidence="8">Homodimer, forms a heterotetramer with a Cas2 homodimer.</text>
</comment>
<dbReference type="GO" id="GO:0043571">
    <property type="term" value="P:maintenance of CRISPR repeat elements"/>
    <property type="evidence" value="ECO:0007669"/>
    <property type="project" value="UniProtKB-UniRule"/>
</dbReference>
<dbReference type="GO" id="GO:0046872">
    <property type="term" value="F:metal ion binding"/>
    <property type="evidence" value="ECO:0007669"/>
    <property type="project" value="UniProtKB-UniRule"/>
</dbReference>
<keyword evidence="8" id="KW-0464">Manganese</keyword>
<keyword evidence="4 8" id="KW-0378">Hydrolase</keyword>
<proteinExistence type="inferred from homology"/>
<dbReference type="NCBIfam" id="TIGR03638">
    <property type="entry name" value="cas1_ECOLI"/>
    <property type="match status" value="1"/>
</dbReference>
<reference evidence="9 10" key="1">
    <citation type="submission" date="2019-03" db="EMBL/GenBank/DDBJ databases">
        <title>The complete genome sequence of Neokomagataea sp. Jb2 NBRC113641.</title>
        <authorList>
            <person name="Chua K.-O."/>
            <person name="Chan K.-G."/>
            <person name="See-Too W.-S."/>
        </authorList>
    </citation>
    <scope>NUCLEOTIDE SEQUENCE [LARGE SCALE GENOMIC DNA]</scope>
    <source>
        <strain evidence="9 10">Jb2</strain>
    </source>
</reference>
<feature type="binding site" evidence="8">
    <location>
        <position position="150"/>
    </location>
    <ligand>
        <name>Mn(2+)</name>
        <dbReference type="ChEBI" id="CHEBI:29035"/>
    </ligand>
</feature>
<accession>A0A506USD0</accession>
<feature type="binding site" evidence="8">
    <location>
        <position position="217"/>
    </location>
    <ligand>
        <name>Mn(2+)</name>
        <dbReference type="ChEBI" id="CHEBI:29035"/>
    </ligand>
</feature>
<evidence type="ECO:0000256" key="5">
    <source>
        <dbReference type="ARBA" id="ARBA00022842"/>
    </source>
</evidence>
<evidence type="ECO:0000313" key="9">
    <source>
        <dbReference type="EMBL" id="TPW36003.1"/>
    </source>
</evidence>
<keyword evidence="5 8" id="KW-0460">Magnesium</keyword>
<evidence type="ECO:0000256" key="6">
    <source>
        <dbReference type="ARBA" id="ARBA00023118"/>
    </source>
</evidence>
<comment type="similarity">
    <text evidence="8">Belongs to the CRISPR-associated endonuclease Cas1 family.</text>
</comment>
<keyword evidence="2 8" id="KW-0479">Metal-binding</keyword>
<keyword evidence="3 8" id="KW-0255">Endonuclease</keyword>
<comment type="cofactor">
    <cofactor evidence="8">
        <name>Mg(2+)</name>
        <dbReference type="ChEBI" id="CHEBI:18420"/>
    </cofactor>
    <cofactor evidence="8">
        <name>Mn(2+)</name>
        <dbReference type="ChEBI" id="CHEBI:29035"/>
    </cofactor>
</comment>
<keyword evidence="7 8" id="KW-0238">DNA-binding</keyword>